<organism evidence="1">
    <name type="scientific">Synechococcus virus S-PRM1</name>
    <dbReference type="NCBI Taxonomy" id="2100130"/>
    <lineage>
        <taxon>Viruses</taxon>
        <taxon>Duplodnaviria</taxon>
        <taxon>Heunggongvirae</taxon>
        <taxon>Uroviricota</taxon>
        <taxon>Caudoviricetes</taxon>
        <taxon>Pantevenvirales</taxon>
        <taxon>Kyanoviridae</taxon>
        <taxon>Makelovirus</taxon>
        <taxon>Makelovirus prm1</taxon>
    </lineage>
</organism>
<reference evidence="1" key="1">
    <citation type="submission" date="2018-07" db="EMBL/GenBank/DDBJ databases">
        <title>Complete genome sequence of the cyanophage S-PRM1 isolated from Singapore coastal waters.</title>
        <authorList>
            <person name="Chenard C."/>
            <person name="Kolundzija S."/>
            <person name="Lauro F.M."/>
        </authorList>
    </citation>
    <scope>NUCLEOTIDE SEQUENCE [LARGE SCALE GENOMIC DNA]</scope>
</reference>
<dbReference type="RefSeq" id="YP_010097746.1">
    <property type="nucleotide sequence ID" value="NC_055761.1"/>
</dbReference>
<accession>A0A346FKK6</accession>
<keyword evidence="2" id="KW-1185">Reference proteome</keyword>
<evidence type="ECO:0000313" key="1">
    <source>
        <dbReference type="EMBL" id="AXN58511.1"/>
    </source>
</evidence>
<protein>
    <submittedName>
        <fullName evidence="1">Uncharacterized protein</fullName>
    </submittedName>
</protein>
<evidence type="ECO:0000313" key="2">
    <source>
        <dbReference type="Proteomes" id="UP000259950"/>
    </source>
</evidence>
<sequence>MDKLVRHCYQKGSKEWKIIKTDVLHYQRIPYDINWILQYSQKIRDCLTPDLLTKKYREENATNPMYGHCYHVTQAMFYFLDTDTLVPHRGKDWRGEDHWWLKDSQNGFILDVTSDQYYSIGKEPPHDKGKPAKWYGFKGRVHKRTMVLMQRVQKELAFFDPTLYFI</sequence>
<name>A0A346FKK6_9CAUD</name>
<dbReference type="GeneID" id="65115413"/>
<proteinExistence type="predicted"/>
<dbReference type="EMBL" id="MH629685">
    <property type="protein sequence ID" value="AXN58511.1"/>
    <property type="molecule type" value="Genomic_DNA"/>
</dbReference>
<dbReference type="KEGG" id="vg:65115413"/>
<dbReference type="Proteomes" id="UP000259950">
    <property type="component" value="Segment"/>
</dbReference>